<evidence type="ECO:0000313" key="18">
    <source>
        <dbReference type="EMBL" id="CAK8675171.1"/>
    </source>
</evidence>
<dbReference type="InterPro" id="IPR052261">
    <property type="entry name" value="Glycosyltransferase_13"/>
</dbReference>
<comment type="subcellular location">
    <subcellularLocation>
        <location evidence="1 17">Golgi apparatus membrane</location>
        <topology evidence="1 17">Single-pass type II membrane protein</topology>
    </subcellularLocation>
</comment>
<evidence type="ECO:0000256" key="9">
    <source>
        <dbReference type="ARBA" id="ARBA00022989"/>
    </source>
</evidence>
<evidence type="ECO:0000256" key="2">
    <source>
        <dbReference type="ARBA" id="ARBA00004922"/>
    </source>
</evidence>
<feature type="transmembrane region" description="Helical" evidence="17">
    <location>
        <begin position="9"/>
        <end position="30"/>
    </location>
</feature>
<evidence type="ECO:0000256" key="6">
    <source>
        <dbReference type="ARBA" id="ARBA00022692"/>
    </source>
</evidence>
<evidence type="ECO:0000256" key="1">
    <source>
        <dbReference type="ARBA" id="ARBA00004323"/>
    </source>
</evidence>
<keyword evidence="9 17" id="KW-1133">Transmembrane helix</keyword>
<evidence type="ECO:0000256" key="17">
    <source>
        <dbReference type="RuleBase" id="RU368119"/>
    </source>
</evidence>
<accession>A0ABP0F8R4</accession>
<evidence type="ECO:0000256" key="10">
    <source>
        <dbReference type="ARBA" id="ARBA00023034"/>
    </source>
</evidence>
<evidence type="ECO:0000256" key="3">
    <source>
        <dbReference type="ARBA" id="ARBA00006492"/>
    </source>
</evidence>
<comment type="catalytic activity">
    <reaction evidence="16 17">
        <text>N(4)-(alpha-D-Man-(1-&gt;3)-[alpha-D-Man-(1-&gt;3)-[alpha-D-Man-(1-&gt;6)]-alpha-D-Man-(1-&gt;6)]-beta-D-Man-(1-&gt;4)-beta-D-GlcNAc-(1-&gt;4)-beta-D-GlcNAc)-L-asparaginyl-[protein] (N-glucan mannose isomer 5A1,2) + UDP-N-acetyl-alpha-D-glucosamine = N(4)-{beta-D-GlcNAc-(1-&gt;2)-alpha-D-Man-(1-&gt;3)-[alpha-D-Man-(1-&gt;3)-[alpha-D-Man-(1-&gt;6)]-alpha-D-Man-(1-&gt;6)]-beta-D-Man-(1-&gt;4)-beta-D-GlcNAc-(1-&gt;4)-beta-D-GlcNAc}-L-asparaginyl-[protein] + UDP + H(+)</text>
        <dbReference type="Rhea" id="RHEA:11456"/>
        <dbReference type="Rhea" id="RHEA-COMP:14367"/>
        <dbReference type="Rhea" id="RHEA-COMP:14368"/>
        <dbReference type="ChEBI" id="CHEBI:15378"/>
        <dbReference type="ChEBI" id="CHEBI:57705"/>
        <dbReference type="ChEBI" id="CHEBI:58223"/>
        <dbReference type="ChEBI" id="CHEBI:59087"/>
        <dbReference type="ChEBI" id="CHEBI:60625"/>
        <dbReference type="EC" id="2.4.1.101"/>
    </reaction>
</comment>
<keyword evidence="12 17" id="KW-0464">Manganese</keyword>
<dbReference type="EMBL" id="CAWYQH010000013">
    <property type="protein sequence ID" value="CAK8675171.1"/>
    <property type="molecule type" value="Genomic_DNA"/>
</dbReference>
<comment type="pathway">
    <text evidence="2 17">Protein modification; protein glycosylation.</text>
</comment>
<proteinExistence type="inferred from homology"/>
<comment type="caution">
    <text evidence="18">The sequence shown here is derived from an EMBL/GenBank/DDBJ whole genome shotgun (WGS) entry which is preliminary data.</text>
</comment>
<comment type="cofactor">
    <cofactor evidence="17">
        <name>Mn(2+)</name>
        <dbReference type="ChEBI" id="CHEBI:29035"/>
    </cofactor>
    <text evidence="17">The cofactor is mostly bound to the substrate.</text>
</comment>
<gene>
    <name evidence="18" type="ORF">CVLEPA_LOCUS4779</name>
</gene>
<dbReference type="SUPFAM" id="SSF53448">
    <property type="entry name" value="Nucleotide-diphospho-sugar transferases"/>
    <property type="match status" value="1"/>
</dbReference>
<evidence type="ECO:0000256" key="8">
    <source>
        <dbReference type="ARBA" id="ARBA00022968"/>
    </source>
</evidence>
<evidence type="ECO:0000256" key="7">
    <source>
        <dbReference type="ARBA" id="ARBA00022723"/>
    </source>
</evidence>
<keyword evidence="19" id="KW-1185">Reference proteome</keyword>
<keyword evidence="5" id="KW-0808">Transferase</keyword>
<keyword evidence="8 17" id="KW-0735">Signal-anchor</keyword>
<protein>
    <recommendedName>
        <fullName evidence="14 17">Alpha-1,3-mannosyl-glycoprotein 2-beta-N-acetylglucosaminyltransferase</fullName>
        <shortName evidence="17">GNT-I</shortName>
        <shortName evidence="17">GlcNAc-T I</shortName>
        <ecNumber evidence="14 17">2.4.1.101</ecNumber>
    </recommendedName>
    <alternativeName>
        <fullName evidence="15 17">N-glycosyl-oligosaccharide-glycoprotein N-acetylglucosaminyltransferase I</fullName>
    </alternativeName>
</protein>
<dbReference type="InterPro" id="IPR004139">
    <property type="entry name" value="Glyco_trans_13"/>
</dbReference>
<keyword evidence="11 17" id="KW-0472">Membrane</keyword>
<comment type="similarity">
    <text evidence="3 17">Belongs to the glycosyltransferase 13 family.</text>
</comment>
<evidence type="ECO:0000256" key="14">
    <source>
        <dbReference type="ARBA" id="ARBA00038949"/>
    </source>
</evidence>
<evidence type="ECO:0000256" key="4">
    <source>
        <dbReference type="ARBA" id="ARBA00022676"/>
    </source>
</evidence>
<keyword evidence="10 17" id="KW-0333">Golgi apparatus</keyword>
<comment type="function">
    <text evidence="13 17">Initiates complex N-linked carbohydrate formation. Essential for the conversion of high-mannose to hybrid and complex N-glycans.</text>
</comment>
<dbReference type="Gene3D" id="3.90.550.10">
    <property type="entry name" value="Spore Coat Polysaccharide Biosynthesis Protein SpsA, Chain A"/>
    <property type="match status" value="1"/>
</dbReference>
<reference evidence="18 19" key="1">
    <citation type="submission" date="2024-02" db="EMBL/GenBank/DDBJ databases">
        <authorList>
            <person name="Daric V."/>
            <person name="Darras S."/>
        </authorList>
    </citation>
    <scope>NUCLEOTIDE SEQUENCE [LARGE SCALE GENOMIC DNA]</scope>
</reference>
<dbReference type="Gene3D" id="3.10.180.20">
    <property type="entry name" value="N-Acetylglucosaminyltransferase I, Domain 2"/>
    <property type="match status" value="1"/>
</dbReference>
<evidence type="ECO:0000256" key="15">
    <source>
        <dbReference type="ARBA" id="ARBA00041712"/>
    </source>
</evidence>
<organism evidence="18 19">
    <name type="scientific">Clavelina lepadiformis</name>
    <name type="common">Light-bulb sea squirt</name>
    <name type="synonym">Ascidia lepadiformis</name>
    <dbReference type="NCBI Taxonomy" id="159417"/>
    <lineage>
        <taxon>Eukaryota</taxon>
        <taxon>Metazoa</taxon>
        <taxon>Chordata</taxon>
        <taxon>Tunicata</taxon>
        <taxon>Ascidiacea</taxon>
        <taxon>Aplousobranchia</taxon>
        <taxon>Clavelinidae</taxon>
        <taxon>Clavelina</taxon>
    </lineage>
</organism>
<keyword evidence="7 17" id="KW-0479">Metal-binding</keyword>
<dbReference type="InterPro" id="IPR029044">
    <property type="entry name" value="Nucleotide-diphossugar_trans"/>
</dbReference>
<keyword evidence="6 17" id="KW-0812">Transmembrane</keyword>
<evidence type="ECO:0000256" key="13">
    <source>
        <dbReference type="ARBA" id="ARBA00037706"/>
    </source>
</evidence>
<keyword evidence="4 17" id="KW-0328">Glycosyltransferase</keyword>
<evidence type="ECO:0000256" key="12">
    <source>
        <dbReference type="ARBA" id="ARBA00023211"/>
    </source>
</evidence>
<dbReference type="Proteomes" id="UP001642483">
    <property type="component" value="Unassembled WGS sequence"/>
</dbReference>
<evidence type="ECO:0000313" key="19">
    <source>
        <dbReference type="Proteomes" id="UP001642483"/>
    </source>
</evidence>
<dbReference type="Pfam" id="PF03071">
    <property type="entry name" value="GNT-I"/>
    <property type="match status" value="1"/>
</dbReference>
<dbReference type="PANTHER" id="PTHR10468:SF0">
    <property type="entry name" value="ALPHA-1,3-MANNOSYL-GLYCOPROTEIN 2-BETA-N-ACETYLGLUCOSAMINYLTRANSFERASE"/>
    <property type="match status" value="1"/>
</dbReference>
<evidence type="ECO:0000256" key="16">
    <source>
        <dbReference type="ARBA" id="ARBA00049421"/>
    </source>
</evidence>
<name>A0ABP0F8R4_CLALP</name>
<sequence>MRGSFNRKLIFVIISFTCVFCYFTFFYGLLEQEDYAQKLQVKQIKDLHDKMDKVSKNLKENQSFLDKLHRHFEVVIAKEAKVLQNLTTLTAIKPQKLPSRVTIPVLVLVYNRPSVSRCLDLLLKYKKTVNADFPIVVSQDGNHQETTNVIQTYGQQISHFKHPDEPVNLPSKQRHMMGYYKISSHYKWAISQVFQHFSSAETLIIVEDDLEISPDFFSYFFALYDLFMKDQSLYCVSAWNDNGKQGLIDESGNNILYRSDFFPGLGWMLKKSTWMEWKEKWPSAYWDDWVREPSQRKERACIRPEISRTKTFGKIGVSNGQFYEKHLKHIILNSVVVDWADVDLSYLNKVKYDKEFLKKVYKSPLISLQSLQTQTFPPSSTLRLEYIDTSSFVNCAKILGVMEDFKAGVARTAYHGVVTVIHHSRRIYIAPKQPWSGYNPR</sequence>
<evidence type="ECO:0000256" key="11">
    <source>
        <dbReference type="ARBA" id="ARBA00023136"/>
    </source>
</evidence>
<dbReference type="PANTHER" id="PTHR10468">
    <property type="entry name" value="PROTEIN O-LINKED-MANNOSE BETA-1,2-N-ACETYLGLUCOSAMINYLTRANSFERASE 1/ALPHA-1,3-MANNOSYL-GLYCOPROTEIN 2-BETA-N-ACETYLGLUCOSAMINYLTRANSFERASE"/>
    <property type="match status" value="1"/>
</dbReference>
<dbReference type="EC" id="2.4.1.101" evidence="14 17"/>
<evidence type="ECO:0000256" key="5">
    <source>
        <dbReference type="ARBA" id="ARBA00022679"/>
    </source>
</evidence>